<keyword evidence="2" id="KW-1185">Reference proteome</keyword>
<evidence type="ECO:0000313" key="2">
    <source>
        <dbReference type="Proteomes" id="UP001365542"/>
    </source>
</evidence>
<reference evidence="1 2" key="1">
    <citation type="submission" date="2019-10" db="EMBL/GenBank/DDBJ databases">
        <authorList>
            <person name="Palmer J.M."/>
        </authorList>
    </citation>
    <scope>NUCLEOTIDE SEQUENCE [LARGE SCALE GENOMIC DNA]</scope>
    <source>
        <strain evidence="1 2">TWF694</strain>
    </source>
</reference>
<protein>
    <recommendedName>
        <fullName evidence="3">Ricin B lectin domain-containing protein</fullName>
    </recommendedName>
</protein>
<evidence type="ECO:0008006" key="3">
    <source>
        <dbReference type="Google" id="ProtNLM"/>
    </source>
</evidence>
<organism evidence="1 2">
    <name type="scientific">Orbilia ellipsospora</name>
    <dbReference type="NCBI Taxonomy" id="2528407"/>
    <lineage>
        <taxon>Eukaryota</taxon>
        <taxon>Fungi</taxon>
        <taxon>Dikarya</taxon>
        <taxon>Ascomycota</taxon>
        <taxon>Pezizomycotina</taxon>
        <taxon>Orbiliomycetes</taxon>
        <taxon>Orbiliales</taxon>
        <taxon>Orbiliaceae</taxon>
        <taxon>Orbilia</taxon>
    </lineage>
</organism>
<dbReference type="InterPro" id="IPR035992">
    <property type="entry name" value="Ricin_B-like_lectins"/>
</dbReference>
<evidence type="ECO:0000313" key="1">
    <source>
        <dbReference type="EMBL" id="KAK6530276.1"/>
    </source>
</evidence>
<dbReference type="AlphaFoldDB" id="A0AAV9WZM5"/>
<gene>
    <name evidence="1" type="ORF">TWF694_003638</name>
</gene>
<proteinExistence type="predicted"/>
<comment type="caution">
    <text evidence="1">The sequence shown here is derived from an EMBL/GenBank/DDBJ whole genome shotgun (WGS) entry which is preliminary data.</text>
</comment>
<dbReference type="Gene3D" id="2.80.10.50">
    <property type="match status" value="1"/>
</dbReference>
<dbReference type="EMBL" id="JAVHJO010000013">
    <property type="protein sequence ID" value="KAK6530276.1"/>
    <property type="molecule type" value="Genomic_DNA"/>
</dbReference>
<dbReference type="SUPFAM" id="SSF50370">
    <property type="entry name" value="Ricin B-like lectins"/>
    <property type="match status" value="1"/>
</dbReference>
<name>A0AAV9WZM5_9PEZI</name>
<accession>A0AAV9WZM5</accession>
<dbReference type="CDD" id="cd00161">
    <property type="entry name" value="beta-trefoil_Ricin-like"/>
    <property type="match status" value="1"/>
</dbReference>
<dbReference type="Proteomes" id="UP001365542">
    <property type="component" value="Unassembled WGS sequence"/>
</dbReference>
<sequence>MFIKRALTFEPGKYRLVSALPPAPIPQALAAPNLAPGAPVVNEPAQLPNAVFRINALLDLDVCTIHPQPTSQPPQTALTVHEPRPGAQVVLAPSDPLSLSQQWIFLQDSPNSYYIQFAEVELALTAGSIGSSITVYPLQPGNPAQRWRLEKIAE</sequence>